<comment type="caution">
    <text evidence="3">The sequence shown here is derived from an EMBL/GenBank/DDBJ whole genome shotgun (WGS) entry which is preliminary data.</text>
</comment>
<accession>A0A8H7RRS2</accession>
<evidence type="ECO:0000256" key="1">
    <source>
        <dbReference type="SAM" id="MobiDB-lite"/>
    </source>
</evidence>
<keyword evidence="4" id="KW-1185">Reference proteome</keyword>
<dbReference type="SUPFAM" id="SSF88723">
    <property type="entry name" value="PIN domain-like"/>
    <property type="match status" value="1"/>
</dbReference>
<feature type="region of interest" description="Disordered" evidence="1">
    <location>
        <begin position="573"/>
        <end position="594"/>
    </location>
</feature>
<evidence type="ECO:0000313" key="4">
    <source>
        <dbReference type="Proteomes" id="UP000650833"/>
    </source>
</evidence>
<feature type="compositionally biased region" description="Basic and acidic residues" evidence="1">
    <location>
        <begin position="9"/>
        <end position="19"/>
    </location>
</feature>
<dbReference type="GO" id="GO:0000184">
    <property type="term" value="P:nuclear-transcribed mRNA catabolic process, nonsense-mediated decay"/>
    <property type="evidence" value="ECO:0007669"/>
    <property type="project" value="TreeGrafter"/>
</dbReference>
<feature type="compositionally biased region" description="Polar residues" evidence="1">
    <location>
        <begin position="573"/>
        <end position="583"/>
    </location>
</feature>
<reference evidence="3" key="1">
    <citation type="submission" date="2020-12" db="EMBL/GenBank/DDBJ databases">
        <title>Metabolic potential, ecology and presence of endohyphal bacteria is reflected in genomic diversity of Mucoromycotina.</title>
        <authorList>
            <person name="Muszewska A."/>
            <person name="Okrasinska A."/>
            <person name="Steczkiewicz K."/>
            <person name="Drgas O."/>
            <person name="Orlowska M."/>
            <person name="Perlinska-Lenart U."/>
            <person name="Aleksandrzak-Piekarczyk T."/>
            <person name="Szatraj K."/>
            <person name="Zielenkiewicz U."/>
            <person name="Pilsyk S."/>
            <person name="Malc E."/>
            <person name="Mieczkowski P."/>
            <person name="Kruszewska J.S."/>
            <person name="Biernat P."/>
            <person name="Pawlowska J."/>
        </authorList>
    </citation>
    <scope>NUCLEOTIDE SEQUENCE</scope>
    <source>
        <strain evidence="3">CBS 226.32</strain>
    </source>
</reference>
<dbReference type="Gene3D" id="3.40.50.1010">
    <property type="entry name" value="5'-nuclease"/>
    <property type="match status" value="1"/>
</dbReference>
<dbReference type="GO" id="GO:0005697">
    <property type="term" value="C:telomerase holoenzyme complex"/>
    <property type="evidence" value="ECO:0007669"/>
    <property type="project" value="TreeGrafter"/>
</dbReference>
<feature type="compositionally biased region" description="Polar residues" evidence="1">
    <location>
        <begin position="25"/>
        <end position="36"/>
    </location>
</feature>
<feature type="compositionally biased region" description="Basic and acidic residues" evidence="1">
    <location>
        <begin position="54"/>
        <end position="66"/>
    </location>
</feature>
<dbReference type="InterPro" id="IPR029060">
    <property type="entry name" value="PIN-like_dom_sf"/>
</dbReference>
<dbReference type="InterPro" id="IPR045153">
    <property type="entry name" value="Est1/Ebs1-like"/>
</dbReference>
<dbReference type="GO" id="GO:0070034">
    <property type="term" value="F:telomerase RNA binding"/>
    <property type="evidence" value="ECO:0007669"/>
    <property type="project" value="TreeGrafter"/>
</dbReference>
<dbReference type="Proteomes" id="UP000650833">
    <property type="component" value="Unassembled WGS sequence"/>
</dbReference>
<dbReference type="Gene3D" id="1.25.40.10">
    <property type="entry name" value="Tetratricopeptide repeat domain"/>
    <property type="match status" value="1"/>
</dbReference>
<name>A0A8H7RRS2_9FUNG</name>
<dbReference type="Pfam" id="PF13638">
    <property type="entry name" value="PIN_4"/>
    <property type="match status" value="1"/>
</dbReference>
<evidence type="ECO:0000259" key="2">
    <source>
        <dbReference type="SMART" id="SM00670"/>
    </source>
</evidence>
<dbReference type="InterPro" id="IPR002716">
    <property type="entry name" value="PIN_dom"/>
</dbReference>
<feature type="compositionally biased region" description="Basic and acidic residues" evidence="1">
    <location>
        <begin position="227"/>
        <end position="241"/>
    </location>
</feature>
<dbReference type="PANTHER" id="PTHR15696">
    <property type="entry name" value="SMG-7 SUPPRESSOR WITH MORPHOLOGICAL EFFECT ON GENITALIA PROTEIN 7"/>
    <property type="match status" value="1"/>
</dbReference>
<dbReference type="GO" id="GO:0004540">
    <property type="term" value="F:RNA nuclease activity"/>
    <property type="evidence" value="ECO:0007669"/>
    <property type="project" value="UniProtKB-ARBA"/>
</dbReference>
<feature type="compositionally biased region" description="Polar residues" evidence="1">
    <location>
        <begin position="72"/>
        <end position="83"/>
    </location>
</feature>
<dbReference type="CDD" id="cd09880">
    <property type="entry name" value="PIN_Smg5-6-like"/>
    <property type="match status" value="1"/>
</dbReference>
<dbReference type="EMBL" id="JAEPRC010000002">
    <property type="protein sequence ID" value="KAG2215899.1"/>
    <property type="molecule type" value="Genomic_DNA"/>
</dbReference>
<dbReference type="OrthoDB" id="2017974at2759"/>
<dbReference type="SMART" id="SM00670">
    <property type="entry name" value="PINc"/>
    <property type="match status" value="1"/>
</dbReference>
<dbReference type="InterPro" id="IPR011990">
    <property type="entry name" value="TPR-like_helical_dom_sf"/>
</dbReference>
<sequence length="1295" mass="148279">MSRRKGSNPKKDNDFERNGKLLVSRESSTINSSSGRQLFDPRSDNPIAFNKQQLKNEDEPEINERKVRSRQYVASASASTASIKPSRRENIEINSVSSSRRPPPVSGRKLWSTDEPSAPHPNVSRKVDKPITRKTVLPTNKKIVNKRPQAATAVVDNRKETLNPAKKNVVNTSISEEDAEKEIKRKKLKALISSLKTIEAKLEEVSITSRSLPCFNENNGVSQQAVSHDRRDMSGGDRKTSAQEQSVIVEQDILDVENIWNEKINLHLSLGEKYLEILTCDLEYAEKKGLESLCWKRAVYSLVDQFRKALRKSASDIAALNTTPAPNSIEPIKAQSELASMLFEDEDGNDSNITEVPVIHEGGGMTFIKIEKSKPEETKLNENRLHLKQARIMLTLFLHYLDLADDFYLKLALFLKSVDNDSNSDMDNYLNLWRRTRKYKWYNCIPLRGDIARYRWTYTPEKEDFSTTLDTEVLSEEEILQEPITTWTKEEAFKEAWRFYSVGTWLMPAKGNLYFNLSLLLQQPPHLHTQGQDFHKLYFSTRSLMVRRNGFLNARESMLALFEGNRRWVQKNIEASRTGGNSKQKTRHSKGPKMSMELDKNMTIPALFVRLHGMLFTKIGLDEFPRIKRAFFDTLFEINHTQSKQDGFDQPIVLDNQTLKPASHDPKKLSETHLFWLETVVVCLSSLYTYDFANSKFTKLLFSNSAKRFNLETSNEQLYQKLAEETGDSVLFSHEIDLTCQIAVELLRRYLDPLLPSPSVPQLPQLPYISLNYTENEEFLFEPVLDQGKNRIHKSASDKEDQMNDIDTYAWLVYIEILLHWMVLNGVCIRSKDQVSLWETIVGDIGYDFIFPQGKRLTAANENRDSKISPAFWPLLLQFLNKLLSELPTDDKYDMVNKHLLEEEEEDSNSHSASNAANTNSSDLEYEFTKNILAILGKEPDLPEESLLRGLGWVDEIHGRFLKLEPDAKFTKTATFDTNTVSRRKIKILDYGFTLVKHLDDILYYDPVEEIFTISKSVEERAVALANEVANSAQKLDQIDDNLYDEIQEDNTLIGATTIAEMDDDVLLSSETGFDEQNEGDDFMTQLKKRREQLQSIVVSSEAEERFGYRRLPARAKEREARLNYLRECIIPGKTILVLDTNCFIGHLDLVKKLFKCQKWSIIVPLVVVTELDGLRTNTHRLGLMAQQGIELLETTLAAKPKQSTSLRIQTSHNNFMNDISIRSEQFVFGESDKNLDDLILSSCLWWISQQNTQDDDEKTVPVCLVTGDRNLSVKARARDVEVVPVSAIIQLTPK</sequence>
<feature type="region of interest" description="Disordered" evidence="1">
    <location>
        <begin position="218"/>
        <end position="244"/>
    </location>
</feature>
<gene>
    <name evidence="3" type="ORF">INT46_004155</name>
</gene>
<dbReference type="Pfam" id="PF10373">
    <property type="entry name" value="EST1_DNA_bind"/>
    <property type="match status" value="1"/>
</dbReference>
<organism evidence="3 4">
    <name type="scientific">Mucor plumbeus</name>
    <dbReference type="NCBI Taxonomy" id="97098"/>
    <lineage>
        <taxon>Eukaryota</taxon>
        <taxon>Fungi</taxon>
        <taxon>Fungi incertae sedis</taxon>
        <taxon>Mucoromycota</taxon>
        <taxon>Mucoromycotina</taxon>
        <taxon>Mucoromycetes</taxon>
        <taxon>Mucorales</taxon>
        <taxon>Mucorineae</taxon>
        <taxon>Mucoraceae</taxon>
        <taxon>Mucor</taxon>
    </lineage>
</organism>
<evidence type="ECO:0000313" key="3">
    <source>
        <dbReference type="EMBL" id="KAG2215899.1"/>
    </source>
</evidence>
<dbReference type="SUPFAM" id="SSF48452">
    <property type="entry name" value="TPR-like"/>
    <property type="match status" value="1"/>
</dbReference>
<proteinExistence type="predicted"/>
<dbReference type="InterPro" id="IPR018834">
    <property type="entry name" value="DNA/RNA-bd_Est1-type"/>
</dbReference>
<dbReference type="PANTHER" id="PTHR15696:SF0">
    <property type="entry name" value="TELOMERASE-BINDING PROTEIN EST1A"/>
    <property type="match status" value="1"/>
</dbReference>
<feature type="domain" description="PIN" evidence="2">
    <location>
        <begin position="1135"/>
        <end position="1274"/>
    </location>
</feature>
<dbReference type="GO" id="GO:0042162">
    <property type="term" value="F:telomeric DNA binding"/>
    <property type="evidence" value="ECO:0007669"/>
    <property type="project" value="TreeGrafter"/>
</dbReference>
<feature type="region of interest" description="Disordered" evidence="1">
    <location>
        <begin position="1"/>
        <end position="125"/>
    </location>
</feature>
<protein>
    <recommendedName>
        <fullName evidence="2">PIN domain-containing protein</fullName>
    </recommendedName>
</protein>